<dbReference type="OrthoDB" id="4892971at2759"/>
<evidence type="ECO:0000256" key="1">
    <source>
        <dbReference type="ARBA" id="ARBA00005986"/>
    </source>
</evidence>
<dbReference type="InterPro" id="IPR009799">
    <property type="entry name" value="EthD_dom"/>
</dbReference>
<accession>G2YJ79</accession>
<dbReference type="InterPro" id="IPR011008">
    <property type="entry name" value="Dimeric_a/b-barrel"/>
</dbReference>
<protein>
    <submittedName>
        <fullName evidence="2">Similar to ethyl tert-butyl ether degradation EthD</fullName>
    </submittedName>
</protein>
<dbReference type="AlphaFoldDB" id="G2YJ79"/>
<reference evidence="3" key="1">
    <citation type="journal article" date="2011" name="PLoS Genet.">
        <title>Genomic analysis of the necrotrophic fungal pathogens Sclerotinia sclerotiorum and Botrytis cinerea.</title>
        <authorList>
            <person name="Amselem J."/>
            <person name="Cuomo C.A."/>
            <person name="van Kan J.A."/>
            <person name="Viaud M."/>
            <person name="Benito E.P."/>
            <person name="Couloux A."/>
            <person name="Coutinho P.M."/>
            <person name="de Vries R.P."/>
            <person name="Dyer P.S."/>
            <person name="Fillinger S."/>
            <person name="Fournier E."/>
            <person name="Gout L."/>
            <person name="Hahn M."/>
            <person name="Kohn L."/>
            <person name="Lapalu N."/>
            <person name="Plummer K.M."/>
            <person name="Pradier J.M."/>
            <person name="Quevillon E."/>
            <person name="Sharon A."/>
            <person name="Simon A."/>
            <person name="ten Have A."/>
            <person name="Tudzynski B."/>
            <person name="Tudzynski P."/>
            <person name="Wincker P."/>
            <person name="Andrew M."/>
            <person name="Anthouard V."/>
            <person name="Beever R.E."/>
            <person name="Beffa R."/>
            <person name="Benoit I."/>
            <person name="Bouzid O."/>
            <person name="Brault B."/>
            <person name="Chen Z."/>
            <person name="Choquer M."/>
            <person name="Collemare J."/>
            <person name="Cotton P."/>
            <person name="Danchin E.G."/>
            <person name="Da Silva C."/>
            <person name="Gautier A."/>
            <person name="Giraud C."/>
            <person name="Giraud T."/>
            <person name="Gonzalez C."/>
            <person name="Grossetete S."/>
            <person name="Guldener U."/>
            <person name="Henrissat B."/>
            <person name="Howlett B.J."/>
            <person name="Kodira C."/>
            <person name="Kretschmer M."/>
            <person name="Lappartient A."/>
            <person name="Leroch M."/>
            <person name="Levis C."/>
            <person name="Mauceli E."/>
            <person name="Neuveglise C."/>
            <person name="Oeser B."/>
            <person name="Pearson M."/>
            <person name="Poulain J."/>
            <person name="Poussereau N."/>
            <person name="Quesneville H."/>
            <person name="Rascle C."/>
            <person name="Schumacher J."/>
            <person name="Segurens B."/>
            <person name="Sexton A."/>
            <person name="Silva E."/>
            <person name="Sirven C."/>
            <person name="Soanes D.M."/>
            <person name="Talbot N.J."/>
            <person name="Templeton M."/>
            <person name="Yandava C."/>
            <person name="Yarden O."/>
            <person name="Zeng Q."/>
            <person name="Rollins J.A."/>
            <person name="Lebrun M.H."/>
            <person name="Dickman M."/>
        </authorList>
    </citation>
    <scope>NUCLEOTIDE SEQUENCE [LARGE SCALE GENOMIC DNA]</scope>
    <source>
        <strain evidence="3">T4</strain>
    </source>
</reference>
<dbReference type="PANTHER" id="PTHR40260:SF2">
    <property type="entry name" value="BLR8190 PROTEIN"/>
    <property type="match status" value="1"/>
</dbReference>
<dbReference type="GO" id="GO:0016491">
    <property type="term" value="F:oxidoreductase activity"/>
    <property type="evidence" value="ECO:0007669"/>
    <property type="project" value="InterPro"/>
</dbReference>
<sequence>MTTIITVLYPKTETSTFDSDYYIQTYMPLVQEKWGPHGLRNWINTKLVESGGYSYQTILWFESKEAFGRAVAVEGPTVTEDVLNFSSEKPLIIVGEEVEKVA</sequence>
<dbReference type="HOGENOM" id="CLU_115019_1_2_1"/>
<evidence type="ECO:0000313" key="2">
    <source>
        <dbReference type="EMBL" id="CCD51766.1"/>
    </source>
</evidence>
<dbReference type="InParanoid" id="G2YJ79"/>
<evidence type="ECO:0000313" key="3">
    <source>
        <dbReference type="Proteomes" id="UP000008177"/>
    </source>
</evidence>
<dbReference type="Gene3D" id="3.30.70.100">
    <property type="match status" value="1"/>
</dbReference>
<dbReference type="PANTHER" id="PTHR40260">
    <property type="entry name" value="BLR8190 PROTEIN"/>
    <property type="match status" value="1"/>
</dbReference>
<comment type="similarity">
    <text evidence="1">Belongs to the tpcK family.</text>
</comment>
<dbReference type="eggNOG" id="ENOG502SXKU">
    <property type="taxonomic scope" value="Eukaryota"/>
</dbReference>
<organism evidence="2 3">
    <name type="scientific">Botryotinia fuckeliana (strain T4)</name>
    <name type="common">Noble rot fungus</name>
    <name type="synonym">Botrytis cinerea</name>
    <dbReference type="NCBI Taxonomy" id="999810"/>
    <lineage>
        <taxon>Eukaryota</taxon>
        <taxon>Fungi</taxon>
        <taxon>Dikarya</taxon>
        <taxon>Ascomycota</taxon>
        <taxon>Pezizomycotina</taxon>
        <taxon>Leotiomycetes</taxon>
        <taxon>Helotiales</taxon>
        <taxon>Sclerotiniaceae</taxon>
        <taxon>Botrytis</taxon>
    </lineage>
</organism>
<gene>
    <name evidence="2" type="ORF">BofuT4_P020720.1</name>
</gene>
<dbReference type="NCBIfam" id="TIGR02118">
    <property type="entry name" value="EthD family reductase"/>
    <property type="match status" value="1"/>
</dbReference>
<dbReference type="EMBL" id="FQ790337">
    <property type="protein sequence ID" value="CCD51766.1"/>
    <property type="molecule type" value="Genomic_DNA"/>
</dbReference>
<proteinExistence type="inferred from homology"/>
<dbReference type="STRING" id="999810.G2YJ79"/>
<dbReference type="SUPFAM" id="SSF54909">
    <property type="entry name" value="Dimeric alpha+beta barrel"/>
    <property type="match status" value="1"/>
</dbReference>
<name>G2YJ79_BOTF4</name>
<dbReference type="Proteomes" id="UP000008177">
    <property type="component" value="Unplaced contigs"/>
</dbReference>